<reference evidence="7" key="1">
    <citation type="journal article" date="2006" name="Proc. Natl. Acad. Sci. U.S.A.">
        <title>Genome analysis of the smallest free-living eukaryote Ostreococcus tauri unveils many unique features.</title>
        <authorList>
            <person name="Derelle E."/>
            <person name="Ferraz C."/>
            <person name="Rombauts S."/>
            <person name="Rouze P."/>
            <person name="Worden A.Z."/>
            <person name="Robbens S."/>
            <person name="Partensky F."/>
            <person name="Degroeve S."/>
            <person name="Echeynie S."/>
            <person name="Cooke R."/>
            <person name="Saeys Y."/>
            <person name="Wuyts J."/>
            <person name="Jabbari K."/>
            <person name="Bowler C."/>
            <person name="Panaud O."/>
            <person name="Piegu B."/>
            <person name="Ball S.G."/>
            <person name="Ral J.-P."/>
            <person name="Bouget F.-Y."/>
            <person name="Piganeau G."/>
            <person name="De Baets B."/>
            <person name="Picard A."/>
            <person name="Delseny M."/>
            <person name="Demaille J."/>
            <person name="Van de Peer Y."/>
            <person name="Moreau H."/>
        </authorList>
    </citation>
    <scope>NUCLEOTIDE SEQUENCE [LARGE SCALE GENOMIC DNA]</scope>
    <source>
        <strain evidence="7">OTTH 0595 / CCAP 157/2 / RCC745</strain>
    </source>
</reference>
<dbReference type="Gene3D" id="3.30.40.10">
    <property type="entry name" value="Zinc/RING finger domain, C3HC4 (zinc finger)"/>
    <property type="match status" value="2"/>
</dbReference>
<dbReference type="GeneID" id="9836545"/>
<evidence type="ECO:0000256" key="1">
    <source>
        <dbReference type="ARBA" id="ARBA00022723"/>
    </source>
</evidence>
<feature type="compositionally biased region" description="Basic and acidic residues" evidence="4">
    <location>
        <begin position="39"/>
        <end position="61"/>
    </location>
</feature>
<dbReference type="EMBL" id="CAID01000001">
    <property type="protein sequence ID" value="CEF96627.1"/>
    <property type="molecule type" value="Genomic_DNA"/>
</dbReference>
<dbReference type="OrthoDB" id="1939003at2759"/>
<dbReference type="GO" id="GO:0008270">
    <property type="term" value="F:zinc ion binding"/>
    <property type="evidence" value="ECO:0007669"/>
    <property type="project" value="UniProtKB-KW"/>
</dbReference>
<feature type="region of interest" description="Disordered" evidence="4">
    <location>
        <begin position="1"/>
        <end position="61"/>
    </location>
</feature>
<dbReference type="SMART" id="SM00249">
    <property type="entry name" value="PHD"/>
    <property type="match status" value="1"/>
</dbReference>
<evidence type="ECO:0000256" key="4">
    <source>
        <dbReference type="SAM" id="MobiDB-lite"/>
    </source>
</evidence>
<dbReference type="AlphaFoldDB" id="A0A090M265"/>
<reference evidence="6 7" key="2">
    <citation type="journal article" date="2014" name="BMC Genomics">
        <title>An improved genome of the model marine alga Ostreococcus tauri unfolds by assessing Illumina de novo assemblies.</title>
        <authorList>
            <person name="Blanc-Mathieu R."/>
            <person name="Verhelst B."/>
            <person name="Derelle E."/>
            <person name="Rombauts S."/>
            <person name="Bouget F.Y."/>
            <person name="Carre I."/>
            <person name="Chateau A."/>
            <person name="Eyre-Walker A."/>
            <person name="Grimsley N."/>
            <person name="Moreau H."/>
            <person name="Piegu B."/>
            <person name="Rivals E."/>
            <person name="Schackwitz W."/>
            <person name="Van de Peer Y."/>
            <person name="Piganeau G."/>
        </authorList>
    </citation>
    <scope>NUCLEOTIDE SEQUENCE [LARGE SCALE GENOMIC DNA]</scope>
    <source>
        <strain evidence="7">OTTH 0595 / CCAP 157/2 / RCC745</strain>
    </source>
</reference>
<dbReference type="InterPro" id="IPR013083">
    <property type="entry name" value="Znf_RING/FYVE/PHD"/>
</dbReference>
<dbReference type="Proteomes" id="UP000009170">
    <property type="component" value="Unassembled WGS sequence"/>
</dbReference>
<keyword evidence="3" id="KW-0862">Zinc</keyword>
<feature type="compositionally biased region" description="Basic and acidic residues" evidence="4">
    <location>
        <begin position="424"/>
        <end position="436"/>
    </location>
</feature>
<feature type="domain" description="Zinc finger PHD-type" evidence="5">
    <location>
        <begin position="205"/>
        <end position="250"/>
    </location>
</feature>
<name>A0A090M265_OSTTA</name>
<evidence type="ECO:0000313" key="6">
    <source>
        <dbReference type="EMBL" id="CEF96627.1"/>
    </source>
</evidence>
<feature type="region of interest" description="Disordered" evidence="4">
    <location>
        <begin position="392"/>
        <end position="473"/>
    </location>
</feature>
<dbReference type="Pfam" id="PF20826">
    <property type="entry name" value="PHD_5"/>
    <property type="match status" value="1"/>
</dbReference>
<protein>
    <submittedName>
        <fullName evidence="6">Zinc finger, PHD-finger</fullName>
    </submittedName>
</protein>
<evidence type="ECO:0000259" key="5">
    <source>
        <dbReference type="SMART" id="SM00249"/>
    </source>
</evidence>
<dbReference type="RefSeq" id="XP_022838201.1">
    <property type="nucleotide sequence ID" value="XM_022985310.1"/>
</dbReference>
<keyword evidence="1" id="KW-0479">Metal-binding</keyword>
<keyword evidence="7" id="KW-1185">Reference proteome</keyword>
<evidence type="ECO:0000256" key="3">
    <source>
        <dbReference type="ARBA" id="ARBA00022833"/>
    </source>
</evidence>
<accession>A0A090M265</accession>
<dbReference type="InParanoid" id="A0A090M265"/>
<dbReference type="STRING" id="70448.A0A090M265"/>
<dbReference type="PANTHER" id="PTHR46201:SF9">
    <property type="entry name" value="PHD FINGER PROTEIN MALE MEIOCYTE DEATH 1"/>
    <property type="match status" value="1"/>
</dbReference>
<dbReference type="PANTHER" id="PTHR46201">
    <property type="entry name" value="PHD FINGER PROTEIN MALE MEIOCYTE DEATH 1-RELATED"/>
    <property type="match status" value="1"/>
</dbReference>
<feature type="compositionally biased region" description="Low complexity" evidence="4">
    <location>
        <begin position="447"/>
        <end position="456"/>
    </location>
</feature>
<proteinExistence type="predicted"/>
<dbReference type="InterPro" id="IPR001965">
    <property type="entry name" value="Znf_PHD"/>
</dbReference>
<dbReference type="SUPFAM" id="SSF57903">
    <property type="entry name" value="FYVE/PHD zinc finger"/>
    <property type="match status" value="1"/>
</dbReference>
<dbReference type="KEGG" id="ota:OT_ostta01g02290"/>
<organism evidence="6 7">
    <name type="scientific">Ostreococcus tauri</name>
    <name type="common">Marine green alga</name>
    <dbReference type="NCBI Taxonomy" id="70448"/>
    <lineage>
        <taxon>Eukaryota</taxon>
        <taxon>Viridiplantae</taxon>
        <taxon>Chlorophyta</taxon>
        <taxon>Mamiellophyceae</taxon>
        <taxon>Mamiellales</taxon>
        <taxon>Bathycoccaceae</taxon>
        <taxon>Ostreococcus</taxon>
    </lineage>
</organism>
<keyword evidence="2" id="KW-0863">Zinc-finger</keyword>
<sequence length="519" mass="55782">MATDAGDEDVHRAGVDVARGRTSARAIEAAGRKARRGRGRGEANRPARASTDDGDAREGGRMETRVNACANTAVFARAVVRALERDDSEGTRARRRGTDACVARRRNERTGAECWTVIARASANGGGGGDDVEGTRTMCFRIDESGEAAARTKAAEFTTTATFDAWVLGSKCTDGPKKAGLGSSTTRAKKHHYAYSGIMGDDVIDCACGDNEEYGFMVACETCGVWEHGPCCDIHAEEEIPKDYMCSRCVRRDEKSVVVLDFASEEKKHARLPLEDEIQGNHFGTVDDVVSILQNERIVVCCLCGCEDCDGDYAPMVRACACRGGGAIAHLSCMKSFNNSQKASNASARGSAGGTETTTCKACGDFGGKASGIVDPEKVDEILRVLAKAVDDAREKNEEEMSAYRANPRQRRPKSSAVNAKLKNAPESKVKVEQKRTTGQRAQMEKATGTATGTTTPPTPPTAEKAKLSGTPTSMLPLKKRRMIAWDSEQKVRSSVHAKLNGLAENVKPERLELTNNID</sequence>
<gene>
    <name evidence="6" type="ORF">OT_ostta01g02290</name>
</gene>
<evidence type="ECO:0000256" key="2">
    <source>
        <dbReference type="ARBA" id="ARBA00022771"/>
    </source>
</evidence>
<dbReference type="InterPro" id="IPR011011">
    <property type="entry name" value="Znf_FYVE_PHD"/>
</dbReference>
<evidence type="ECO:0000313" key="7">
    <source>
        <dbReference type="Proteomes" id="UP000009170"/>
    </source>
</evidence>
<comment type="caution">
    <text evidence="6">The sequence shown here is derived from an EMBL/GenBank/DDBJ whole genome shotgun (WGS) entry which is preliminary data.</text>
</comment>